<dbReference type="AlphaFoldDB" id="A0A5S4FPD7"/>
<dbReference type="CDD" id="cd00093">
    <property type="entry name" value="HTH_XRE"/>
    <property type="match status" value="1"/>
</dbReference>
<accession>A0A5S4FPD7</accession>
<dbReference type="SMART" id="SM00530">
    <property type="entry name" value="HTH_XRE"/>
    <property type="match status" value="1"/>
</dbReference>
<dbReference type="InterPro" id="IPR057362">
    <property type="entry name" value="WDGH"/>
</dbReference>
<evidence type="ECO:0000313" key="2">
    <source>
        <dbReference type="EMBL" id="TMR11043.1"/>
    </source>
</evidence>
<proteinExistence type="predicted"/>
<dbReference type="RefSeq" id="WP_138671292.1">
    <property type="nucleotide sequence ID" value="NZ_VCKY01000168.1"/>
</dbReference>
<dbReference type="GO" id="GO:0003677">
    <property type="term" value="F:DNA binding"/>
    <property type="evidence" value="ECO:0007669"/>
    <property type="project" value="InterPro"/>
</dbReference>
<dbReference type="Pfam" id="PF13560">
    <property type="entry name" value="HTH_31"/>
    <property type="match status" value="1"/>
</dbReference>
<dbReference type="Gene3D" id="1.10.260.40">
    <property type="entry name" value="lambda repressor-like DNA-binding domains"/>
    <property type="match status" value="1"/>
</dbReference>
<dbReference type="PROSITE" id="PS50943">
    <property type="entry name" value="HTH_CROC1"/>
    <property type="match status" value="1"/>
</dbReference>
<evidence type="ECO:0000259" key="1">
    <source>
        <dbReference type="PROSITE" id="PS50943"/>
    </source>
</evidence>
<dbReference type="Proteomes" id="UP000309128">
    <property type="component" value="Unassembled WGS sequence"/>
</dbReference>
<gene>
    <name evidence="2" type="ORF">ETD86_36985</name>
</gene>
<evidence type="ECO:0000313" key="3">
    <source>
        <dbReference type="Proteomes" id="UP000309128"/>
    </source>
</evidence>
<dbReference type="EMBL" id="VCKY01000168">
    <property type="protein sequence ID" value="TMR11043.1"/>
    <property type="molecule type" value="Genomic_DNA"/>
</dbReference>
<dbReference type="SUPFAM" id="SSF47413">
    <property type="entry name" value="lambda repressor-like DNA-binding domains"/>
    <property type="match status" value="1"/>
</dbReference>
<keyword evidence="3" id="KW-1185">Reference proteome</keyword>
<organism evidence="2 3">
    <name type="scientific">Nonomuraea turkmeniaca</name>
    <dbReference type="NCBI Taxonomy" id="103838"/>
    <lineage>
        <taxon>Bacteria</taxon>
        <taxon>Bacillati</taxon>
        <taxon>Actinomycetota</taxon>
        <taxon>Actinomycetes</taxon>
        <taxon>Streptosporangiales</taxon>
        <taxon>Streptosporangiaceae</taxon>
        <taxon>Nonomuraea</taxon>
    </lineage>
</organism>
<sequence>MTATPPVHDALEVLAAMPELLREARRARGLSLRAAADEAGCNFNTLSRVERGIDCSLFNAVAILRWVAVNQEVTMTDQPNPYRERAYLVAHLAAQYFSAIAYNDPNEPEWPVIYIETPAGQLSWHLSPDDLDLFEHVIRVTPESITWDGHSTEEKYQRLAKLTSEATSA</sequence>
<name>A0A5S4FPD7_9ACTN</name>
<comment type="caution">
    <text evidence="2">The sequence shown here is derived from an EMBL/GenBank/DDBJ whole genome shotgun (WGS) entry which is preliminary data.</text>
</comment>
<protein>
    <submittedName>
        <fullName evidence="2">Helix-turn-helix transcriptional regulator</fullName>
    </submittedName>
</protein>
<dbReference type="InterPro" id="IPR001387">
    <property type="entry name" value="Cro/C1-type_HTH"/>
</dbReference>
<dbReference type="InterPro" id="IPR010982">
    <property type="entry name" value="Lambda_DNA-bd_dom_sf"/>
</dbReference>
<reference evidence="2 3" key="1">
    <citation type="submission" date="2019-05" db="EMBL/GenBank/DDBJ databases">
        <title>Draft genome sequence of Nonomuraea turkmeniaca DSM 43926.</title>
        <authorList>
            <person name="Saricaoglu S."/>
            <person name="Isik K."/>
        </authorList>
    </citation>
    <scope>NUCLEOTIDE SEQUENCE [LARGE SCALE GENOMIC DNA]</scope>
    <source>
        <strain evidence="2 3">DSM 43926</strain>
    </source>
</reference>
<dbReference type="OrthoDB" id="3078601at2"/>
<dbReference type="Pfam" id="PF25311">
    <property type="entry name" value="WDGH"/>
    <property type="match status" value="1"/>
</dbReference>
<feature type="domain" description="HTH cro/C1-type" evidence="1">
    <location>
        <begin position="21"/>
        <end position="52"/>
    </location>
</feature>